<gene>
    <name evidence="3" type="ORF">MKZ38_000816</name>
</gene>
<feature type="compositionally biased region" description="Low complexity" evidence="1">
    <location>
        <begin position="75"/>
        <end position="84"/>
    </location>
</feature>
<evidence type="ECO:0000259" key="2">
    <source>
        <dbReference type="Pfam" id="PF12697"/>
    </source>
</evidence>
<dbReference type="Gene3D" id="3.40.50.1820">
    <property type="entry name" value="alpha/beta hydrolase"/>
    <property type="match status" value="1"/>
</dbReference>
<evidence type="ECO:0000313" key="4">
    <source>
        <dbReference type="Proteomes" id="UP001201980"/>
    </source>
</evidence>
<evidence type="ECO:0000313" key="3">
    <source>
        <dbReference type="EMBL" id="KAJ2891138.1"/>
    </source>
</evidence>
<evidence type="ECO:0000256" key="1">
    <source>
        <dbReference type="SAM" id="MobiDB-lite"/>
    </source>
</evidence>
<dbReference type="EMBL" id="JAKWBI020001198">
    <property type="protein sequence ID" value="KAJ2891138.1"/>
    <property type="molecule type" value="Genomic_DNA"/>
</dbReference>
<feature type="domain" description="AB hydrolase-1" evidence="2">
    <location>
        <begin position="106"/>
        <end position="401"/>
    </location>
</feature>
<comment type="caution">
    <text evidence="3">The sequence shown here is derived from an EMBL/GenBank/DDBJ whole genome shotgun (WGS) entry which is preliminary data.</text>
</comment>
<organism evidence="3 4">
    <name type="scientific">Zalerion maritima</name>
    <dbReference type="NCBI Taxonomy" id="339359"/>
    <lineage>
        <taxon>Eukaryota</taxon>
        <taxon>Fungi</taxon>
        <taxon>Dikarya</taxon>
        <taxon>Ascomycota</taxon>
        <taxon>Pezizomycotina</taxon>
        <taxon>Sordariomycetes</taxon>
        <taxon>Lulworthiomycetidae</taxon>
        <taxon>Lulworthiales</taxon>
        <taxon>Lulworthiaceae</taxon>
        <taxon>Zalerion</taxon>
    </lineage>
</organism>
<keyword evidence="4" id="KW-1185">Reference proteome</keyword>
<feature type="region of interest" description="Disordered" evidence="1">
    <location>
        <begin position="56"/>
        <end position="101"/>
    </location>
</feature>
<protein>
    <recommendedName>
        <fullName evidence="2">AB hydrolase-1 domain-containing protein</fullName>
    </recommendedName>
</protein>
<dbReference type="SUPFAM" id="SSF53474">
    <property type="entry name" value="alpha/beta-Hydrolases"/>
    <property type="match status" value="1"/>
</dbReference>
<accession>A0AAD5RF09</accession>
<dbReference type="Pfam" id="PF12697">
    <property type="entry name" value="Abhydrolase_6"/>
    <property type="match status" value="1"/>
</dbReference>
<dbReference type="InterPro" id="IPR050266">
    <property type="entry name" value="AB_hydrolase_sf"/>
</dbReference>
<dbReference type="Proteomes" id="UP001201980">
    <property type="component" value="Unassembled WGS sequence"/>
</dbReference>
<dbReference type="AlphaFoldDB" id="A0AAD5RF09"/>
<dbReference type="PANTHER" id="PTHR43798">
    <property type="entry name" value="MONOACYLGLYCEROL LIPASE"/>
    <property type="match status" value="1"/>
</dbReference>
<proteinExistence type="predicted"/>
<sequence>MGWWPFSPLALSYQYIWFRAPPPSLSYSSAHPLPSSSPGSSHLTCHNIPGDGDGDLEVWHASPLPQSPSQTLALPSPYSSSHPSNNDHAPQPTRREGKGKNKQPAILFVHGGMGNAHVFLPTLSYLSKLGISCYAASLRGHGRSWQPGYLQMLATGKHVMAKDVLRVMKWVDEQEDGEGGLVLAGHSAGGGLVQYILANMGRGRRGKDGTAGAGEVEWEKKVIDKVRGAILMAPYPGVGSFKILLNWASFDPLLNLRMLLQFGHPNSPLSHPALTHNAFFSPSMPREEVEEFHLRICPYESLAWPLGMVRPFADPEAVARRVNPRRQRGGGEGSEGAAGKVLVMAGKGDRLMTPRIMYHLAERLRGNKEYESGDVGEDESPERTEKDVELVVVEGAHHFQNDVRKEDSMAVIADWYHKMAF</sequence>
<name>A0AAD5RF09_9PEZI</name>
<reference evidence="3" key="1">
    <citation type="submission" date="2022-07" db="EMBL/GenBank/DDBJ databases">
        <title>Draft genome sequence of Zalerion maritima ATCC 34329, a (micro)plastics degrading marine fungus.</title>
        <authorList>
            <person name="Paco A."/>
            <person name="Goncalves M.F.M."/>
            <person name="Rocha-Santos T.A.P."/>
            <person name="Alves A."/>
        </authorList>
    </citation>
    <scope>NUCLEOTIDE SEQUENCE</scope>
    <source>
        <strain evidence="3">ATCC 34329</strain>
    </source>
</reference>
<dbReference type="InterPro" id="IPR000073">
    <property type="entry name" value="AB_hydrolase_1"/>
</dbReference>
<dbReference type="InterPro" id="IPR029058">
    <property type="entry name" value="AB_hydrolase_fold"/>
</dbReference>